<evidence type="ECO:0000313" key="1">
    <source>
        <dbReference type="EMBL" id="KKL85162.1"/>
    </source>
</evidence>
<proteinExistence type="predicted"/>
<dbReference type="EMBL" id="LAZR01021485">
    <property type="protein sequence ID" value="KKL85162.1"/>
    <property type="molecule type" value="Genomic_DNA"/>
</dbReference>
<dbReference type="AlphaFoldDB" id="A0A0F9ICP0"/>
<name>A0A0F9ICP0_9ZZZZ</name>
<accession>A0A0F9ICP0</accession>
<sequence length="80" mass="9587">MWKIKFIFQWWDFWVGLFIDRKKRRLYILPLPCLGVVIEVASKCSDCDKIIFTDNTYDYCGRPHCCTCSCANDDFDREFS</sequence>
<gene>
    <name evidence="1" type="ORF">LCGC14_1957510</name>
</gene>
<protein>
    <submittedName>
        <fullName evidence="1">Uncharacterized protein</fullName>
    </submittedName>
</protein>
<reference evidence="1" key="1">
    <citation type="journal article" date="2015" name="Nature">
        <title>Complex archaea that bridge the gap between prokaryotes and eukaryotes.</title>
        <authorList>
            <person name="Spang A."/>
            <person name="Saw J.H."/>
            <person name="Jorgensen S.L."/>
            <person name="Zaremba-Niedzwiedzka K."/>
            <person name="Martijn J."/>
            <person name="Lind A.E."/>
            <person name="van Eijk R."/>
            <person name="Schleper C."/>
            <person name="Guy L."/>
            <person name="Ettema T.J."/>
        </authorList>
    </citation>
    <scope>NUCLEOTIDE SEQUENCE</scope>
</reference>
<organism evidence="1">
    <name type="scientific">marine sediment metagenome</name>
    <dbReference type="NCBI Taxonomy" id="412755"/>
    <lineage>
        <taxon>unclassified sequences</taxon>
        <taxon>metagenomes</taxon>
        <taxon>ecological metagenomes</taxon>
    </lineage>
</organism>
<comment type="caution">
    <text evidence="1">The sequence shown here is derived from an EMBL/GenBank/DDBJ whole genome shotgun (WGS) entry which is preliminary data.</text>
</comment>